<sequence>MGHKKSSVWRSTGRLWHDFLIQLCQSHCILVYLLSTAGPSTHGQVEVISTNETALPRKSQCNTQRETPSNDLRFAATIWSRKLHA</sequence>
<gene>
    <name evidence="1" type="ORF">T265_07944</name>
</gene>
<accession>A0A074ZFH2</accession>
<evidence type="ECO:0000313" key="2">
    <source>
        <dbReference type="Proteomes" id="UP000054324"/>
    </source>
</evidence>
<proteinExistence type="predicted"/>
<dbReference type="RefSeq" id="XP_009171873.1">
    <property type="nucleotide sequence ID" value="XM_009173609.1"/>
</dbReference>
<dbReference type="GeneID" id="20322123"/>
<keyword evidence="2" id="KW-1185">Reference proteome</keyword>
<dbReference type="KEGG" id="ovi:T265_07944"/>
<organism evidence="1 2">
    <name type="scientific">Opisthorchis viverrini</name>
    <name type="common">Southeast Asian liver fluke</name>
    <dbReference type="NCBI Taxonomy" id="6198"/>
    <lineage>
        <taxon>Eukaryota</taxon>
        <taxon>Metazoa</taxon>
        <taxon>Spiralia</taxon>
        <taxon>Lophotrochozoa</taxon>
        <taxon>Platyhelminthes</taxon>
        <taxon>Trematoda</taxon>
        <taxon>Digenea</taxon>
        <taxon>Opisthorchiida</taxon>
        <taxon>Opisthorchiata</taxon>
        <taxon>Opisthorchiidae</taxon>
        <taxon>Opisthorchis</taxon>
    </lineage>
</organism>
<name>A0A074ZFH2_OPIVI</name>
<dbReference type="AlphaFoldDB" id="A0A074ZFH2"/>
<dbReference type="CTD" id="20322123"/>
<reference evidence="1 2" key="1">
    <citation type="submission" date="2013-11" db="EMBL/GenBank/DDBJ databases">
        <title>Opisthorchis viverrini - life in the bile duct.</title>
        <authorList>
            <person name="Young N.D."/>
            <person name="Nagarajan N."/>
            <person name="Lin S.J."/>
            <person name="Korhonen P.K."/>
            <person name="Jex A.R."/>
            <person name="Hall R.S."/>
            <person name="Safavi-Hemami H."/>
            <person name="Kaewkong W."/>
            <person name="Bertrand D."/>
            <person name="Gao S."/>
            <person name="Seet Q."/>
            <person name="Wongkham S."/>
            <person name="Teh B.T."/>
            <person name="Wongkham C."/>
            <person name="Intapan P.M."/>
            <person name="Maleewong W."/>
            <person name="Yang X."/>
            <person name="Hu M."/>
            <person name="Wang Z."/>
            <person name="Hofmann A."/>
            <person name="Sternberg P.W."/>
            <person name="Tan P."/>
            <person name="Wang J."/>
            <person name="Gasser R.B."/>
        </authorList>
    </citation>
    <scope>NUCLEOTIDE SEQUENCE [LARGE SCALE GENOMIC DNA]</scope>
</reference>
<dbReference type="EMBL" id="KL596812">
    <property type="protein sequence ID" value="KER24387.1"/>
    <property type="molecule type" value="Genomic_DNA"/>
</dbReference>
<evidence type="ECO:0000313" key="1">
    <source>
        <dbReference type="EMBL" id="KER24387.1"/>
    </source>
</evidence>
<protein>
    <submittedName>
        <fullName evidence="1">Uncharacterized protein</fullName>
    </submittedName>
</protein>
<dbReference type="Proteomes" id="UP000054324">
    <property type="component" value="Unassembled WGS sequence"/>
</dbReference>